<evidence type="ECO:0000256" key="1">
    <source>
        <dbReference type="SAM" id="Coils"/>
    </source>
</evidence>
<dbReference type="EMBL" id="BAABDS010000031">
    <property type="protein sequence ID" value="GAA3712558.1"/>
    <property type="molecule type" value="Genomic_DNA"/>
</dbReference>
<organism evidence="2 3">
    <name type="scientific">Oceanisphaera sediminis</name>
    <dbReference type="NCBI Taxonomy" id="981381"/>
    <lineage>
        <taxon>Bacteria</taxon>
        <taxon>Pseudomonadati</taxon>
        <taxon>Pseudomonadota</taxon>
        <taxon>Gammaproteobacteria</taxon>
        <taxon>Aeromonadales</taxon>
        <taxon>Aeromonadaceae</taxon>
        <taxon>Oceanisphaera</taxon>
    </lineage>
</organism>
<dbReference type="InterPro" id="IPR029063">
    <property type="entry name" value="SAM-dependent_MTases_sf"/>
</dbReference>
<keyword evidence="3" id="KW-1185">Reference proteome</keyword>
<sequence>MTMHTIIHIGAGLGTKLSDYLATGAQHIVLVEPLPKLVQQLRLKASQIDTEKATAEIHILEAAITSELEQKQLIEFNLTHISSLRPETGLRQLYPDLKVNAYHSVSLITPNDLIQNYAPHEGQQALLIVDAPGETALIVQALINSDQLKLFGQLSISVPIEPLYQNNSPAQQLLTQLEKYGYESCAEDYSDPNWPVLTLIYSPLKVRLQAKLQKKHRQLGEQQNKISQLEAENEQLKKLNAATNKRQEQLEEELNKAEKQFQLFHDMLLSGDFLSNSPSDISKQLFNFDQSSKIYKG</sequence>
<proteinExistence type="predicted"/>
<comment type="caution">
    <text evidence="2">The sequence shown here is derived from an EMBL/GenBank/DDBJ whole genome shotgun (WGS) entry which is preliminary data.</text>
</comment>
<reference evidence="3" key="1">
    <citation type="journal article" date="2019" name="Int. J. Syst. Evol. Microbiol.">
        <title>The Global Catalogue of Microorganisms (GCM) 10K type strain sequencing project: providing services to taxonomists for standard genome sequencing and annotation.</title>
        <authorList>
            <consortium name="The Broad Institute Genomics Platform"/>
            <consortium name="The Broad Institute Genome Sequencing Center for Infectious Disease"/>
            <person name="Wu L."/>
            <person name="Ma J."/>
        </authorList>
    </citation>
    <scope>NUCLEOTIDE SEQUENCE [LARGE SCALE GENOMIC DNA]</scope>
    <source>
        <strain evidence="3">JCM 17329</strain>
    </source>
</reference>
<evidence type="ECO:0008006" key="4">
    <source>
        <dbReference type="Google" id="ProtNLM"/>
    </source>
</evidence>
<accession>A0ABP7E008</accession>
<gene>
    <name evidence="2" type="ORF">GCM10022421_19850</name>
</gene>
<evidence type="ECO:0000313" key="2">
    <source>
        <dbReference type="EMBL" id="GAA3712558.1"/>
    </source>
</evidence>
<keyword evidence="1" id="KW-0175">Coiled coil</keyword>
<dbReference type="Gene3D" id="3.40.50.150">
    <property type="entry name" value="Vaccinia Virus protein VP39"/>
    <property type="match status" value="1"/>
</dbReference>
<evidence type="ECO:0000313" key="3">
    <source>
        <dbReference type="Proteomes" id="UP001501479"/>
    </source>
</evidence>
<protein>
    <recommendedName>
        <fullName evidence="4">Methyltransferase FkbM domain-containing protein</fullName>
    </recommendedName>
</protein>
<dbReference type="Proteomes" id="UP001501479">
    <property type="component" value="Unassembled WGS sequence"/>
</dbReference>
<feature type="coiled-coil region" evidence="1">
    <location>
        <begin position="205"/>
        <end position="267"/>
    </location>
</feature>
<name>A0ABP7E008_9GAMM</name>